<feature type="transmembrane region" description="Helical" evidence="16">
    <location>
        <begin position="946"/>
        <end position="964"/>
    </location>
</feature>
<dbReference type="OrthoDB" id="2984333at2759"/>
<evidence type="ECO:0000313" key="21">
    <source>
        <dbReference type="Proteomes" id="UP000593567"/>
    </source>
</evidence>
<keyword evidence="2 16" id="KW-0813">Transport</keyword>
<evidence type="ECO:0000256" key="5">
    <source>
        <dbReference type="ARBA" id="ARBA00022692"/>
    </source>
</evidence>
<dbReference type="Gene3D" id="1.10.287.70">
    <property type="match status" value="4"/>
</dbReference>
<evidence type="ECO:0000256" key="2">
    <source>
        <dbReference type="ARBA" id="ARBA00022448"/>
    </source>
</evidence>
<keyword evidence="7 16" id="KW-0851">Voltage-gated channel</keyword>
<feature type="transmembrane region" description="Helical" evidence="16">
    <location>
        <begin position="1000"/>
        <end position="1028"/>
    </location>
</feature>
<evidence type="ECO:0000256" key="4">
    <source>
        <dbReference type="ARBA" id="ARBA00022475"/>
    </source>
</evidence>
<feature type="region of interest" description="Disordered" evidence="18">
    <location>
        <begin position="23"/>
        <end position="94"/>
    </location>
</feature>
<evidence type="ECO:0000256" key="3">
    <source>
        <dbReference type="ARBA" id="ARBA00022461"/>
    </source>
</evidence>
<keyword evidence="5 16" id="KW-0812">Transmembrane</keyword>
<evidence type="ECO:0000313" key="20">
    <source>
        <dbReference type="EMBL" id="KAF6032131.1"/>
    </source>
</evidence>
<feature type="compositionally biased region" description="Polar residues" evidence="18">
    <location>
        <begin position="24"/>
        <end position="40"/>
    </location>
</feature>
<feature type="transmembrane region" description="Helical" evidence="16">
    <location>
        <begin position="524"/>
        <end position="551"/>
    </location>
</feature>
<dbReference type="PRINTS" id="PR00170">
    <property type="entry name" value="NACHANNEL"/>
</dbReference>
<evidence type="ECO:0000256" key="8">
    <source>
        <dbReference type="ARBA" id="ARBA00022989"/>
    </source>
</evidence>
<keyword evidence="17" id="KW-0175">Coiled coil</keyword>
<feature type="transmembrane region" description="Helical" evidence="16">
    <location>
        <begin position="1922"/>
        <end position="1955"/>
    </location>
</feature>
<feature type="compositionally biased region" description="Acidic residues" evidence="18">
    <location>
        <begin position="66"/>
        <end position="77"/>
    </location>
</feature>
<keyword evidence="13" id="KW-0325">Glycoprotein</keyword>
<comment type="subcellular location">
    <subcellularLocation>
        <location evidence="1 16">Cell membrane</location>
        <topology evidence="1 16">Multi-pass membrane protein</topology>
    </subcellularLocation>
</comment>
<sequence>MILCFEKLMLCQTALQVRRAMASDPSSTELEMTASPTNQVDGPERLSADLNYDPKPHASKAVSCEAIDETDEADAPGENENQQTDGDKETAEGNKLFNIFTKDSYQRLLDRELEHKLKEAQKKNSDNEGRLVDGEIVFDDLDNDSEKSSHDPKLADGQPLPEKLGRFPKELEGTPLEEIDANIEEKSFIIVSKKFKKYHIFRFSATRALFCLSPWNPIRRFCLTILSNQWFDWFILLTITVNCIFMLIPKSGPKCIKYETTTDNSTGACIKETDYLNTVPENLFQSIYTVELLIKVCARGLILNKYTYLRDGWNWLDSIVVIIGYVVIIIEAAEFNQSSIDLRPIRAFRVLRALKSISVVPGLRTIVNAFFKSLRMLGEVMLLTLFCIAVFALLALQLYKGLLKQKCVNNIPKTFNFCNSTYPGNGSELCFNSPKTLQTYWLQDEANYRRDPSGEFILCASTDDKISGCPKDSFCVQAGDNPNWNYTHFDQFHWAMLNTLQLVSLDFWEDTYDKIIIVSGPWNIFFFMMVVLLGSFYLLNLILAVVFMAYVQEADVEAKLAKEEEEEERAKAKRKENTALLFDPKILKQQLLQKQEEEARKKLEIELAKQSSSNLNDEAGQPLNEYVDANEDSSKTKDTFEEIADVKQDNKSDMSMTQVPPIAVTSPNNFSLPNFSKSPQKSVNTETTDVFQASNNTTAEHGAQKEKATPIKRPTTAHGQFLRTAAMVPEANLRKRENDEVLEVTELEEGYGNSRRNSTCPNETTQEQEQQVSKEDGEDSFYDDLPDIDRKTERYLLQKFATLWLNKIRPEEDKLIDRNCLCCAKSGLPTYHVWMKIQNMVYKVANDGLFELFITLCIACNTCIMASESYYICELCRFCVNATCDLCHKSCNYEVDSQREWVDGMPKVHEQVLSIANVVFTIIFTVEACIKLVAFSKEYFKVGWNIFDLIIVALSLPDVILFSMKNTEANGFQQIAGIIKIFRLLRIVKLAQSWSTMRTLLAIVFDAFGALVNLNLILLIVILIFAVLGHELFGEFYSAYEDLVNNPQLADYEGQLPRWHFHDVTHSLLMVFRVLCGEWVEPLRECMRVAGDGCTFLFITTLLLGNFMIFNLFLALLLNSFSTDKIKRDKVEEGEGKLKKSLKRIYSCFHSCTNKKDSKDNQALSQNLLKVEDDKAIQRLHPDSIDRKLSINVNGSEKSLVSLIEATEPKSHCHRSLSVGSFEDSKSWSERSSYLSNGLELKPAMSNGYSKSRSGSIISSLSNGYANGVLKNKSVEMSPGNLRQIESAFSTHRDDYANFETAVEANTGGCSSMPRSPITPIIITEDYSKEPVTVEEYQEEQFQGETEVNISSTTLDASKENEKAIAKDDEEEMIAEDGKIVLPDCLCPIVHRNSKYNNCCPSTWQNFRITCASIVTHKAFEGLILLLIAASTIALCFEDIHLHAKPTLSSALNYLNIVFALFFFVEMILKIIALGLKKYFTGFWSILDFLIVCVSITDTMGLFFNSIDVTSFRAMRTLRALRPLRAVSRWESMTIIVNALIFALPAIANVFLVCIVFWLIFVIMGVQTFRGKFHQCEIDDLRVKAYATDYHCDSVPIPLNITELRSYHFPLVLSECNSTILSPLLGEDSANWHWAKLCHIMGGIWKRPFIHFDHLGAGYLALFQTATFEGWMEVMDAAIDHNPVMGGQADREQSFSWYIYFVLFITFGAFFTLNLFIGVIIDNFNMLKKKYDGSYLALFLTENQRHYYATLKKLGNKKPQKTIRRPKSKTQAVFFDIATSNRFEIGITIVILLNMASMMVEYEPRTVYGSMSVTGEFVPDSNASSIDHELLTEVLFYINTTFTVIFVVEAAIKIIGLRFHYFRKAWNVFDFVIVLVSTVSLVMDKHLTQGGIISPSLLRVVRVFRIGRVLRLVKAAKGIRKLLFALVISIPALFNIATLLFLFMFIFAIVGMTYFGNVRHRGALTATVNFETFGRSMLLLFRLSTSGGWNDVLYPLMEEDDCNGTHYINTLGVPQNRVGGDCGSQAFAIPFFLCYLFISFMVIINMYIAVILENFNQAHEQEEIGITDDDFDMFYAIWEKYDPHATQYIKLELLSEFIESLDIPLGIPKPNNMAIVAFNLPIVEGDRIHCLDVLMALVKRVLRGTDEDMANKSEQYKEANEKLQQQIAEKYKSAFPYRQQAKVVTTTMQRKKEDVAAKTLQRAWRKHKMKQNILRIRDLAKESTSAHHESASRRLSISLSNIKDRISSALSRLSLRRSSIKSAKSGDSHHL</sequence>
<name>A0A7J7K2E9_BUGNE</name>
<keyword evidence="21" id="KW-1185">Reference proteome</keyword>
<feature type="transmembrane region" description="Helical" evidence="16">
    <location>
        <begin position="970"/>
        <end position="988"/>
    </location>
</feature>
<keyword evidence="6" id="KW-0677">Repeat</keyword>
<accession>A0A7J7K2E9</accession>
<feature type="domain" description="Ion transport" evidence="19">
    <location>
        <begin position="1417"/>
        <end position="1730"/>
    </location>
</feature>
<dbReference type="PANTHER" id="PTHR10037:SF62">
    <property type="entry name" value="SODIUM CHANNEL PROTEIN 60E"/>
    <property type="match status" value="1"/>
</dbReference>
<feature type="transmembrane region" description="Helical" evidence="16">
    <location>
        <begin position="1697"/>
        <end position="1721"/>
    </location>
</feature>
<evidence type="ECO:0000256" key="11">
    <source>
        <dbReference type="ARBA" id="ARBA00023136"/>
    </source>
</evidence>
<protein>
    <recommendedName>
        <fullName evidence="16">Sodium channel protein</fullName>
    </recommendedName>
</protein>
<keyword evidence="14 16" id="KW-0739">Sodium transport</keyword>
<dbReference type="GO" id="GO:0086010">
    <property type="term" value="P:membrane depolarization during action potential"/>
    <property type="evidence" value="ECO:0007669"/>
    <property type="project" value="TreeGrafter"/>
</dbReference>
<feature type="transmembrane region" description="Helical" evidence="16">
    <location>
        <begin position="1834"/>
        <end position="1852"/>
    </location>
</feature>
<feature type="transmembrane region" description="Helical" evidence="16">
    <location>
        <begin position="1483"/>
        <end position="1504"/>
    </location>
</feature>
<feature type="transmembrane region" description="Helical" evidence="16">
    <location>
        <begin position="315"/>
        <end position="333"/>
    </location>
</feature>
<evidence type="ECO:0000256" key="9">
    <source>
        <dbReference type="ARBA" id="ARBA00023053"/>
    </source>
</evidence>
<keyword evidence="4" id="KW-1003">Cell membrane</keyword>
<proteinExistence type="inferred from homology"/>
<dbReference type="InterPro" id="IPR001696">
    <property type="entry name" value="Na_channel_asu"/>
</dbReference>
<feature type="domain" description="Ion transport" evidence="19">
    <location>
        <begin position="1782"/>
        <end position="2062"/>
    </location>
</feature>
<dbReference type="CDD" id="cd13433">
    <property type="entry name" value="Na_channel_gate"/>
    <property type="match status" value="1"/>
</dbReference>
<organism evidence="20 21">
    <name type="scientific">Bugula neritina</name>
    <name type="common">Brown bryozoan</name>
    <name type="synonym">Sertularia neritina</name>
    <dbReference type="NCBI Taxonomy" id="10212"/>
    <lineage>
        <taxon>Eukaryota</taxon>
        <taxon>Metazoa</taxon>
        <taxon>Spiralia</taxon>
        <taxon>Lophotrochozoa</taxon>
        <taxon>Bryozoa</taxon>
        <taxon>Gymnolaemata</taxon>
        <taxon>Cheilostomatida</taxon>
        <taxon>Flustrina</taxon>
        <taxon>Buguloidea</taxon>
        <taxon>Bugulidae</taxon>
        <taxon>Bugula</taxon>
    </lineage>
</organism>
<dbReference type="Proteomes" id="UP000593567">
    <property type="component" value="Unassembled WGS sequence"/>
</dbReference>
<keyword evidence="8 16" id="KW-1133">Transmembrane helix</keyword>
<feature type="region of interest" description="Disordered" evidence="18">
    <location>
        <begin position="142"/>
        <end position="167"/>
    </location>
</feature>
<keyword evidence="3 16" id="KW-0894">Sodium channel</keyword>
<dbReference type="GO" id="GO:0001518">
    <property type="term" value="C:voltage-gated sodium channel complex"/>
    <property type="evidence" value="ECO:0007669"/>
    <property type="project" value="UniProtKB-UniRule"/>
</dbReference>
<feature type="transmembrane region" description="Helical" evidence="16">
    <location>
        <begin position="1454"/>
        <end position="1476"/>
    </location>
</feature>
<feature type="transmembrane region" description="Helical" evidence="16">
    <location>
        <begin position="230"/>
        <end position="248"/>
    </location>
</feature>
<evidence type="ECO:0000256" key="18">
    <source>
        <dbReference type="SAM" id="MobiDB-lite"/>
    </source>
</evidence>
<feature type="compositionally biased region" description="Basic and acidic residues" evidence="18">
    <location>
        <begin position="144"/>
        <end position="154"/>
    </location>
</feature>
<evidence type="ECO:0000256" key="16">
    <source>
        <dbReference type="RuleBase" id="RU361132"/>
    </source>
</evidence>
<feature type="coiled-coil region" evidence="17">
    <location>
        <begin position="2142"/>
        <end position="2173"/>
    </location>
</feature>
<feature type="transmembrane region" description="Helical" evidence="16">
    <location>
        <begin position="1864"/>
        <end position="1883"/>
    </location>
</feature>
<dbReference type="GO" id="GO:0005248">
    <property type="term" value="F:voltage-gated sodium channel activity"/>
    <property type="evidence" value="ECO:0007669"/>
    <property type="project" value="InterPro"/>
</dbReference>
<dbReference type="Gene3D" id="1.10.238.10">
    <property type="entry name" value="EF-hand"/>
    <property type="match status" value="1"/>
</dbReference>
<evidence type="ECO:0000259" key="19">
    <source>
        <dbReference type="Pfam" id="PF00520"/>
    </source>
</evidence>
<keyword evidence="9 16" id="KW-0915">Sodium</keyword>
<feature type="domain" description="Ion transport" evidence="19">
    <location>
        <begin position="228"/>
        <end position="553"/>
    </location>
</feature>
<feature type="transmembrane region" description="Helical" evidence="16">
    <location>
        <begin position="2027"/>
        <end position="2052"/>
    </location>
</feature>
<dbReference type="SUPFAM" id="SSF81324">
    <property type="entry name" value="Voltage-gated potassium channels"/>
    <property type="match status" value="4"/>
</dbReference>
<dbReference type="Pfam" id="PF00520">
    <property type="entry name" value="Ion_trans"/>
    <property type="match status" value="4"/>
</dbReference>
<feature type="coiled-coil region" evidence="17">
    <location>
        <begin position="551"/>
        <end position="613"/>
    </location>
</feature>
<keyword evidence="11 16" id="KW-0472">Membrane</keyword>
<feature type="region of interest" description="Disordered" evidence="18">
    <location>
        <begin position="745"/>
        <end position="782"/>
    </location>
</feature>
<feature type="compositionally biased region" description="Basic and acidic residues" evidence="18">
    <location>
        <begin position="42"/>
        <end position="56"/>
    </location>
</feature>
<evidence type="ECO:0000256" key="6">
    <source>
        <dbReference type="ARBA" id="ARBA00022737"/>
    </source>
</evidence>
<evidence type="ECO:0000256" key="15">
    <source>
        <dbReference type="ARBA" id="ARBA00023303"/>
    </source>
</evidence>
<gene>
    <name evidence="20" type="ORF">EB796_009572</name>
</gene>
<keyword evidence="15 16" id="KW-0407">Ion channel</keyword>
<evidence type="ECO:0000256" key="7">
    <source>
        <dbReference type="ARBA" id="ARBA00022882"/>
    </source>
</evidence>
<evidence type="ECO:0000256" key="13">
    <source>
        <dbReference type="ARBA" id="ARBA00023180"/>
    </source>
</evidence>
<feature type="transmembrane region" description="Helical" evidence="16">
    <location>
        <begin position="1096"/>
        <end position="1118"/>
    </location>
</feature>
<dbReference type="InterPro" id="IPR044564">
    <property type="entry name" value="Na_chnl_inactivation_gate"/>
</dbReference>
<comment type="caution">
    <text evidence="16">Lacks conserved residue(s) required for the propagation of feature annotation.</text>
</comment>
<dbReference type="InterPro" id="IPR005821">
    <property type="entry name" value="Ion_trans_dom"/>
</dbReference>
<evidence type="ECO:0000256" key="14">
    <source>
        <dbReference type="ARBA" id="ARBA00023201"/>
    </source>
</evidence>
<feature type="transmembrane region" description="Helical" evidence="16">
    <location>
        <begin position="380"/>
        <end position="399"/>
    </location>
</feature>
<comment type="function">
    <text evidence="16">Mediates the voltage-dependent sodium ion permeability of excitable membranes. Assuming opened or closed conformations in response to the voltage difference across the membrane, the protein forms a sodium-selective channel through which Na(+) ions may pass in accordance with their electrochemical gradient.</text>
</comment>
<comment type="caution">
    <text evidence="20">The sequence shown here is derived from an EMBL/GenBank/DDBJ whole genome shotgun (WGS) entry which is preliminary data.</text>
</comment>
<evidence type="ECO:0000256" key="1">
    <source>
        <dbReference type="ARBA" id="ARBA00004651"/>
    </source>
</evidence>
<evidence type="ECO:0000256" key="12">
    <source>
        <dbReference type="ARBA" id="ARBA00023157"/>
    </source>
</evidence>
<dbReference type="Gene3D" id="1.20.120.350">
    <property type="entry name" value="Voltage-gated potassium channels. Chain C"/>
    <property type="match status" value="4"/>
</dbReference>
<feature type="domain" description="Ion transport" evidence="19">
    <location>
        <begin position="849"/>
        <end position="1125"/>
    </location>
</feature>
<reference evidence="20" key="1">
    <citation type="submission" date="2020-06" db="EMBL/GenBank/DDBJ databases">
        <title>Draft genome of Bugula neritina, a colonial animal packing powerful symbionts and potential medicines.</title>
        <authorList>
            <person name="Rayko M."/>
        </authorList>
    </citation>
    <scope>NUCLEOTIDE SEQUENCE [LARGE SCALE GENOMIC DNA]</scope>
    <source>
        <strain evidence="20">Kwan_BN1</strain>
    </source>
</reference>
<feature type="transmembrane region" description="Helical" evidence="16">
    <location>
        <begin position="1535"/>
        <end position="1563"/>
    </location>
</feature>
<keyword evidence="10 16" id="KW-0406">Ion transport</keyword>
<dbReference type="EMBL" id="VXIV02001534">
    <property type="protein sequence ID" value="KAF6032131.1"/>
    <property type="molecule type" value="Genomic_DNA"/>
</dbReference>
<dbReference type="Gene3D" id="1.20.5.1190">
    <property type="entry name" value="iswi atpase"/>
    <property type="match status" value="1"/>
</dbReference>
<dbReference type="PANTHER" id="PTHR10037">
    <property type="entry name" value="VOLTAGE-GATED CATION CHANNEL CALCIUM AND SODIUM"/>
    <property type="match status" value="1"/>
</dbReference>
<evidence type="ECO:0000256" key="10">
    <source>
        <dbReference type="ARBA" id="ARBA00023065"/>
    </source>
</evidence>
<feature type="transmembrane region" description="Helical" evidence="16">
    <location>
        <begin position="1423"/>
        <end position="1442"/>
    </location>
</feature>
<comment type="similarity">
    <text evidence="16">Belongs to the sodium channel (TC 1.A.1.10) family.</text>
</comment>
<feature type="transmembrane region" description="Helical" evidence="16">
    <location>
        <begin position="912"/>
        <end position="934"/>
    </location>
</feature>
<evidence type="ECO:0000256" key="17">
    <source>
        <dbReference type="SAM" id="Coils"/>
    </source>
</evidence>
<dbReference type="FunFam" id="1.10.287.70:FF:000001">
    <property type="entry name" value="Sodium channel protein"/>
    <property type="match status" value="1"/>
</dbReference>
<feature type="compositionally biased region" description="Polar residues" evidence="18">
    <location>
        <begin position="754"/>
        <end position="771"/>
    </location>
</feature>
<dbReference type="GO" id="GO:0019228">
    <property type="term" value="P:neuronal action potential"/>
    <property type="evidence" value="ECO:0007669"/>
    <property type="project" value="TreeGrafter"/>
</dbReference>
<keyword evidence="12" id="KW-1015">Disulfide bond</keyword>
<dbReference type="InterPro" id="IPR027359">
    <property type="entry name" value="Volt_channel_dom_sf"/>
</dbReference>
<dbReference type="InterPro" id="IPR043203">
    <property type="entry name" value="VGCC_Ca_Na"/>
</dbReference>
<dbReference type="FunFam" id="1.20.120.350:FF:000009">
    <property type="entry name" value="Voltage-dependent T-type calcium channel subunit alpha"/>
    <property type="match status" value="1"/>
</dbReference>